<reference evidence="2" key="1">
    <citation type="submission" date="2019-03" db="EMBL/GenBank/DDBJ databases">
        <authorList>
            <person name="Hao L."/>
        </authorList>
    </citation>
    <scope>NUCLEOTIDE SEQUENCE</scope>
</reference>
<accession>A0A485LTS6</accession>
<protein>
    <submittedName>
        <fullName evidence="2">PEP-CTERM motif protein</fullName>
    </submittedName>
</protein>
<evidence type="ECO:0000259" key="1">
    <source>
        <dbReference type="Pfam" id="PF07589"/>
    </source>
</evidence>
<name>A0A485LTS6_9ZZZZ</name>
<dbReference type="Pfam" id="PF07589">
    <property type="entry name" value="PEP-CTERM"/>
    <property type="match status" value="1"/>
</dbReference>
<evidence type="ECO:0000313" key="2">
    <source>
        <dbReference type="EMBL" id="VFU11209.1"/>
    </source>
</evidence>
<feature type="domain" description="Ice-binding protein C-terminal" evidence="1">
    <location>
        <begin position="186"/>
        <end position="209"/>
    </location>
</feature>
<proteinExistence type="predicted"/>
<dbReference type="AlphaFoldDB" id="A0A485LTS6"/>
<gene>
    <name evidence="2" type="ORF">SCFA_100005</name>
</gene>
<dbReference type="EMBL" id="CAADRM010000002">
    <property type="protein sequence ID" value="VFU11209.1"/>
    <property type="molecule type" value="Genomic_DNA"/>
</dbReference>
<sequence length="212" mass="23650">MRTVLFTGLLLLIANSSFAGVIDFEDLTRYLPGTDLFLEDTQPVPDGYSGFSWSLDRTGNPLAGSPSCATAEAFLWMDETGFTYLYAEELSMTNMERPFTLTALCVGSYFFQDQVVYAAGFSGNRVQYLESFLIDDAFQLTRYQLGFQNINLFALWAGNGVPVESFLADFPHTLCIDNIEYEWSEPVPEPSTLLILGTGMAGLAGLIRKYRR</sequence>
<organism evidence="2">
    <name type="scientific">anaerobic digester metagenome</name>
    <dbReference type="NCBI Taxonomy" id="1263854"/>
    <lineage>
        <taxon>unclassified sequences</taxon>
        <taxon>metagenomes</taxon>
        <taxon>ecological metagenomes</taxon>
    </lineage>
</organism>
<dbReference type="NCBIfam" id="TIGR02595">
    <property type="entry name" value="PEP_CTERM"/>
    <property type="match status" value="1"/>
</dbReference>
<dbReference type="InterPro" id="IPR013424">
    <property type="entry name" value="Ice-binding_C"/>
</dbReference>